<organism evidence="1 2">
    <name type="scientific">Encephalitozoon intestinalis (strain ATCC 50506)</name>
    <name type="common">Microsporidian parasite</name>
    <name type="synonym">Septata intestinalis</name>
    <dbReference type="NCBI Taxonomy" id="876142"/>
    <lineage>
        <taxon>Eukaryota</taxon>
        <taxon>Fungi</taxon>
        <taxon>Fungi incertae sedis</taxon>
        <taxon>Microsporidia</taxon>
        <taxon>Unikaryonidae</taxon>
        <taxon>Encephalitozoon</taxon>
    </lineage>
</organism>
<dbReference type="KEGG" id="ein:Eint_060580"/>
<gene>
    <name evidence="1" type="ORF">Eint_060580</name>
</gene>
<dbReference type="HOGENOM" id="CLU_375992_0_0_1"/>
<dbReference type="RefSeq" id="XP_003073026.1">
    <property type="nucleotide sequence ID" value="XM_003072980.1"/>
</dbReference>
<accession>E0S7I7</accession>
<dbReference type="OrthoDB" id="2192229at2759"/>
<sequence>MKKRGCSEVSSFERHMDTVLSVPDILGRKEVLRPVVFSHRDDSEDGLEAMNDREVFMAALRRRMNLLLGPRVVEKADLDIYRDDNVWMNEIRMSSEERKEELCGEKRVAFVSVDPDLYGIVANEIPGSGTKDDSFLYVRRRIVGLESRVEFLFRRSWGIMESKKVLSLASLDSLVRKDGFQGIVMVDGKSVVLSKAVEEVNIGLRNRNAGIMENNIRGTFTIRVDGLDGSGEKLQSVKLVCGYRESDFQVRFGYHKMYKVMPMERLMNYYLDNKCIPLGKLLEELVCISQPGSLRDNCLRFIELKASLFFGEAEISPYDVGSSLLFFLWMFGGSRLSLITNKIIEYIEYVLSELDICRSSTKDFLFLHETCIFINKIILLERQAGEIGSHRKPSIGDMKKDMQVGVGPSDWYEWDDFCPKESCTALAYYKAADFSENLVLRLRRIGHQEKMHEEDAKPIVKSTIEDLLLESLRISKAECIRSRSPGLRKLFGVYRRMNKISQKGLARFVDRDKTSNLIISILEENTVFDCETLLLCTILKDISQIVPVRVSVLDKALVKCISEVVEMFGKRLRRLLRKGEEDVENAFEPIRLFFKRLRYLNSTIHEEIFKSDLHHAIEEECFYRLRKISRDVRGGLRQLELCRKLHEEHLRMFNSMNREIELGYCLEEKKAFMRLYDVRKIKRMLRNPEILEKEILKMIGEGTFADDNVRNRYKLYLYECIKENARVLSKDRYDETMMSVNKCFI</sequence>
<evidence type="ECO:0000313" key="2">
    <source>
        <dbReference type="Proteomes" id="UP000002313"/>
    </source>
</evidence>
<dbReference type="EMBL" id="CP001947">
    <property type="protein sequence ID" value="ADM11666.1"/>
    <property type="molecule type" value="Genomic_DNA"/>
</dbReference>
<dbReference type="Proteomes" id="UP000002313">
    <property type="component" value="Chromosome VI"/>
</dbReference>
<evidence type="ECO:0000313" key="1">
    <source>
        <dbReference type="EMBL" id="ADM11666.1"/>
    </source>
</evidence>
<proteinExistence type="predicted"/>
<protein>
    <submittedName>
        <fullName evidence="1">Uncharacterized protein</fullName>
    </submittedName>
</protein>
<dbReference type="VEuPathDB" id="MicrosporidiaDB:Eint_060580"/>
<name>E0S7I7_ENCIT</name>
<keyword evidence="2" id="KW-1185">Reference proteome</keyword>
<reference evidence="1 2" key="1">
    <citation type="journal article" date="2010" name="Nat. Commun.">
        <title>The complete sequence of the smallest known nuclear genome from the microsporidian Encephalitozoon intestinalis.</title>
        <authorList>
            <person name="Corradi N."/>
            <person name="Pombert J.-F."/>
            <person name="Farinelli L."/>
            <person name="Didier E.S."/>
            <person name="Keeling P.J."/>
        </authorList>
    </citation>
    <scope>NUCLEOTIDE SEQUENCE [LARGE SCALE GENOMIC DNA]</scope>
    <source>
        <strain evidence="1 2">ATCC 50506</strain>
    </source>
</reference>
<reference evidence="1 2" key="2">
    <citation type="journal article" date="2012" name="Proc. Natl. Acad. Sci. U.S.A.">
        <title>Gain and loss of multiple functionally related, horizontally transferred genes in the reduced genomes of two microsporidian parasites.</title>
        <authorList>
            <person name="Pombert J.-F."/>
            <person name="Selman M."/>
            <person name="Burki F."/>
            <person name="Bardell F.T."/>
            <person name="Farinelli L."/>
            <person name="Solter L.F."/>
            <person name="Whitman D.W."/>
            <person name="Weiss L.M."/>
            <person name="Corradi N."/>
            <person name="Keeling P.J."/>
        </authorList>
    </citation>
    <scope>NUCLEOTIDE SEQUENCE [LARGE SCALE GENOMIC DNA]</scope>
    <source>
        <strain evidence="1 2">ATCC 50506</strain>
    </source>
</reference>
<dbReference type="GeneID" id="9699347"/>
<dbReference type="AlphaFoldDB" id="E0S7I7"/>